<organism evidence="2 3">
    <name type="scientific">Mycena metata</name>
    <dbReference type="NCBI Taxonomy" id="1033252"/>
    <lineage>
        <taxon>Eukaryota</taxon>
        <taxon>Fungi</taxon>
        <taxon>Dikarya</taxon>
        <taxon>Basidiomycota</taxon>
        <taxon>Agaricomycotina</taxon>
        <taxon>Agaricomycetes</taxon>
        <taxon>Agaricomycetidae</taxon>
        <taxon>Agaricales</taxon>
        <taxon>Marasmiineae</taxon>
        <taxon>Mycenaceae</taxon>
        <taxon>Mycena</taxon>
    </lineage>
</organism>
<feature type="chain" id="PRO_5041931213" evidence="1">
    <location>
        <begin position="24"/>
        <end position="269"/>
    </location>
</feature>
<name>A0AAD7N9N2_9AGAR</name>
<evidence type="ECO:0000256" key="1">
    <source>
        <dbReference type="SAM" id="SignalP"/>
    </source>
</evidence>
<accession>A0AAD7N9N2</accession>
<keyword evidence="1" id="KW-0732">Signal</keyword>
<dbReference type="EMBL" id="JARKIB010000058">
    <property type="protein sequence ID" value="KAJ7752603.1"/>
    <property type="molecule type" value="Genomic_DNA"/>
</dbReference>
<dbReference type="Proteomes" id="UP001215598">
    <property type="component" value="Unassembled WGS sequence"/>
</dbReference>
<feature type="signal peptide" evidence="1">
    <location>
        <begin position="1"/>
        <end position="23"/>
    </location>
</feature>
<evidence type="ECO:0000313" key="2">
    <source>
        <dbReference type="EMBL" id="KAJ7752603.1"/>
    </source>
</evidence>
<dbReference type="AlphaFoldDB" id="A0AAD7N9N2"/>
<proteinExistence type="predicted"/>
<protein>
    <submittedName>
        <fullName evidence="2">Uncharacterized protein</fullName>
    </submittedName>
</protein>
<sequence>MFFSSAPLVSVSLAGIMFPTALGVPSVSLRCPFVRRRCLPFSSTTARWTSYVLPLQIVDIDARGGGTLTVTQTAMVSKAVGVVGAANGAYTTALKIGKGNNAEIVQNLLSVLHCVLPPGGILSTADLLNGGGGVLFVSGLLGSSRAFTGLLDPLTGLFGGLIGGCLTNGNLLSAGGPSSLLGLLGGLLVTNPLLSSLDTLVNTLVGLVNSGACNQDDAHALIAKIVALLTQVVGELNLGLECSPCTTGTAGTALVGALNGPLGALSVPL</sequence>
<evidence type="ECO:0000313" key="3">
    <source>
        <dbReference type="Proteomes" id="UP001215598"/>
    </source>
</evidence>
<gene>
    <name evidence="2" type="ORF">B0H16DRAFT_1836776</name>
</gene>
<keyword evidence="3" id="KW-1185">Reference proteome</keyword>
<reference evidence="2" key="1">
    <citation type="submission" date="2023-03" db="EMBL/GenBank/DDBJ databases">
        <title>Massive genome expansion in bonnet fungi (Mycena s.s.) driven by repeated elements and novel gene families across ecological guilds.</title>
        <authorList>
            <consortium name="Lawrence Berkeley National Laboratory"/>
            <person name="Harder C.B."/>
            <person name="Miyauchi S."/>
            <person name="Viragh M."/>
            <person name="Kuo A."/>
            <person name="Thoen E."/>
            <person name="Andreopoulos B."/>
            <person name="Lu D."/>
            <person name="Skrede I."/>
            <person name="Drula E."/>
            <person name="Henrissat B."/>
            <person name="Morin E."/>
            <person name="Kohler A."/>
            <person name="Barry K."/>
            <person name="LaButti K."/>
            <person name="Morin E."/>
            <person name="Salamov A."/>
            <person name="Lipzen A."/>
            <person name="Mereny Z."/>
            <person name="Hegedus B."/>
            <person name="Baldrian P."/>
            <person name="Stursova M."/>
            <person name="Weitz H."/>
            <person name="Taylor A."/>
            <person name="Grigoriev I.V."/>
            <person name="Nagy L.G."/>
            <person name="Martin F."/>
            <person name="Kauserud H."/>
        </authorList>
    </citation>
    <scope>NUCLEOTIDE SEQUENCE</scope>
    <source>
        <strain evidence="2">CBHHK182m</strain>
    </source>
</reference>
<comment type="caution">
    <text evidence="2">The sequence shown here is derived from an EMBL/GenBank/DDBJ whole genome shotgun (WGS) entry which is preliminary data.</text>
</comment>